<keyword evidence="3" id="KW-1185">Reference proteome</keyword>
<gene>
    <name evidence="2" type="ORF">GCM10010357_57570</name>
</gene>
<dbReference type="EMBL" id="BAAABX010000061">
    <property type="protein sequence ID" value="GAA0428410.1"/>
    <property type="molecule type" value="Genomic_DNA"/>
</dbReference>
<accession>A0ABN0Z180</accession>
<evidence type="ECO:0000256" key="1">
    <source>
        <dbReference type="SAM" id="MobiDB-lite"/>
    </source>
</evidence>
<protein>
    <submittedName>
        <fullName evidence="2">Uncharacterized protein</fullName>
    </submittedName>
</protein>
<organism evidence="2 3">
    <name type="scientific">Streptomyces luteireticuli</name>
    <dbReference type="NCBI Taxonomy" id="173858"/>
    <lineage>
        <taxon>Bacteria</taxon>
        <taxon>Bacillati</taxon>
        <taxon>Actinomycetota</taxon>
        <taxon>Actinomycetes</taxon>
        <taxon>Kitasatosporales</taxon>
        <taxon>Streptomycetaceae</taxon>
        <taxon>Streptomyces</taxon>
    </lineage>
</organism>
<feature type="compositionally biased region" description="Polar residues" evidence="1">
    <location>
        <begin position="57"/>
        <end position="70"/>
    </location>
</feature>
<proteinExistence type="predicted"/>
<evidence type="ECO:0000313" key="3">
    <source>
        <dbReference type="Proteomes" id="UP001500879"/>
    </source>
</evidence>
<dbReference type="Proteomes" id="UP001500879">
    <property type="component" value="Unassembled WGS sequence"/>
</dbReference>
<reference evidence="2 3" key="1">
    <citation type="journal article" date="2019" name="Int. J. Syst. Evol. Microbiol.">
        <title>The Global Catalogue of Microorganisms (GCM) 10K type strain sequencing project: providing services to taxonomists for standard genome sequencing and annotation.</title>
        <authorList>
            <consortium name="The Broad Institute Genomics Platform"/>
            <consortium name="The Broad Institute Genome Sequencing Center for Infectious Disease"/>
            <person name="Wu L."/>
            <person name="Ma J."/>
        </authorList>
    </citation>
    <scope>NUCLEOTIDE SEQUENCE [LARGE SCALE GENOMIC DNA]</scope>
    <source>
        <strain evidence="2 3">JCM 4788</strain>
    </source>
</reference>
<feature type="compositionally biased region" description="Basic and acidic residues" evidence="1">
    <location>
        <begin position="1"/>
        <end position="19"/>
    </location>
</feature>
<evidence type="ECO:0000313" key="2">
    <source>
        <dbReference type="EMBL" id="GAA0428410.1"/>
    </source>
</evidence>
<name>A0ABN0Z180_9ACTN</name>
<feature type="compositionally biased region" description="Basic and acidic residues" evidence="1">
    <location>
        <begin position="30"/>
        <end position="43"/>
    </location>
</feature>
<sequence length="82" mass="9040">MAEHDVAPDADLLRAEPEGQRLYGQRVVHPRGEVERPDHDVIHARRLPGRQAPPDPGQNSTLMNAPSSTKPTRRYAARAAAL</sequence>
<feature type="region of interest" description="Disordered" evidence="1">
    <location>
        <begin position="1"/>
        <end position="82"/>
    </location>
</feature>
<comment type="caution">
    <text evidence="2">The sequence shown here is derived from an EMBL/GenBank/DDBJ whole genome shotgun (WGS) entry which is preliminary data.</text>
</comment>